<proteinExistence type="predicted"/>
<name>A0A2U1LPB2_ARTAN</name>
<dbReference type="Proteomes" id="UP000245207">
    <property type="component" value="Unassembled WGS sequence"/>
</dbReference>
<evidence type="ECO:0000313" key="5">
    <source>
        <dbReference type="Proteomes" id="UP000245207"/>
    </source>
</evidence>
<feature type="compositionally biased region" description="Basic and acidic residues" evidence="2">
    <location>
        <begin position="404"/>
        <end position="419"/>
    </location>
</feature>
<organism evidence="4 5">
    <name type="scientific">Artemisia annua</name>
    <name type="common">Sweet wormwood</name>
    <dbReference type="NCBI Taxonomy" id="35608"/>
    <lineage>
        <taxon>Eukaryota</taxon>
        <taxon>Viridiplantae</taxon>
        <taxon>Streptophyta</taxon>
        <taxon>Embryophyta</taxon>
        <taxon>Tracheophyta</taxon>
        <taxon>Spermatophyta</taxon>
        <taxon>Magnoliopsida</taxon>
        <taxon>eudicotyledons</taxon>
        <taxon>Gunneridae</taxon>
        <taxon>Pentapetalae</taxon>
        <taxon>asterids</taxon>
        <taxon>campanulids</taxon>
        <taxon>Asterales</taxon>
        <taxon>Asteraceae</taxon>
        <taxon>Asteroideae</taxon>
        <taxon>Anthemideae</taxon>
        <taxon>Artemisiinae</taxon>
        <taxon>Artemisia</taxon>
    </lineage>
</organism>
<evidence type="ECO:0000256" key="1">
    <source>
        <dbReference type="PROSITE-ProRule" id="PRU00047"/>
    </source>
</evidence>
<dbReference type="PANTHER" id="PTHR35317">
    <property type="entry name" value="OS04G0629600 PROTEIN"/>
    <property type="match status" value="1"/>
</dbReference>
<feature type="compositionally biased region" description="Basic and acidic residues" evidence="2">
    <location>
        <begin position="240"/>
        <end position="276"/>
    </location>
</feature>
<comment type="caution">
    <text evidence="4">The sequence shown here is derived from an EMBL/GenBank/DDBJ whole genome shotgun (WGS) entry which is preliminary data.</text>
</comment>
<dbReference type="InterPro" id="IPR001878">
    <property type="entry name" value="Znf_CCHC"/>
</dbReference>
<dbReference type="SMART" id="SM00343">
    <property type="entry name" value="ZnF_C2HC"/>
    <property type="match status" value="1"/>
</dbReference>
<evidence type="ECO:0000313" key="4">
    <source>
        <dbReference type="EMBL" id="PWA50846.1"/>
    </source>
</evidence>
<keyword evidence="1" id="KW-0862">Zinc</keyword>
<keyword evidence="5" id="KW-1185">Reference proteome</keyword>
<protein>
    <submittedName>
        <fullName evidence="4">Zinc finger, CCHC-type</fullName>
    </submittedName>
</protein>
<feature type="domain" description="CCHC-type" evidence="3">
    <location>
        <begin position="283"/>
        <end position="298"/>
    </location>
</feature>
<dbReference type="InterPro" id="IPR036875">
    <property type="entry name" value="Znf_CCHC_sf"/>
</dbReference>
<dbReference type="PROSITE" id="PS50158">
    <property type="entry name" value="ZF_CCHC"/>
    <property type="match status" value="1"/>
</dbReference>
<accession>A0A2U1LPB2</accession>
<dbReference type="PANTHER" id="PTHR35317:SF38">
    <property type="entry name" value="RNA-DIRECTED DNA POLYMERASE"/>
    <property type="match status" value="1"/>
</dbReference>
<dbReference type="EMBL" id="PKPP01008385">
    <property type="protein sequence ID" value="PWA50846.1"/>
    <property type="molecule type" value="Genomic_DNA"/>
</dbReference>
<dbReference type="GO" id="GO:0003676">
    <property type="term" value="F:nucleic acid binding"/>
    <property type="evidence" value="ECO:0007669"/>
    <property type="project" value="InterPro"/>
</dbReference>
<feature type="compositionally biased region" description="Basic and acidic residues" evidence="2">
    <location>
        <begin position="434"/>
        <end position="485"/>
    </location>
</feature>
<dbReference type="OrthoDB" id="1711498at2759"/>
<keyword evidence="1" id="KW-0479">Metal-binding</keyword>
<keyword evidence="1" id="KW-0863">Zinc-finger</keyword>
<evidence type="ECO:0000256" key="2">
    <source>
        <dbReference type="SAM" id="MobiDB-lite"/>
    </source>
</evidence>
<evidence type="ECO:0000259" key="3">
    <source>
        <dbReference type="PROSITE" id="PS50158"/>
    </source>
</evidence>
<gene>
    <name evidence="4" type="ORF">CTI12_AA444990</name>
</gene>
<dbReference type="SUPFAM" id="SSF57756">
    <property type="entry name" value="Retrovirus zinc finger-like domains"/>
    <property type="match status" value="1"/>
</dbReference>
<dbReference type="GO" id="GO:0008270">
    <property type="term" value="F:zinc ion binding"/>
    <property type="evidence" value="ECO:0007669"/>
    <property type="project" value="UniProtKB-KW"/>
</dbReference>
<dbReference type="Gene3D" id="4.10.60.10">
    <property type="entry name" value="Zinc finger, CCHC-type"/>
    <property type="match status" value="1"/>
</dbReference>
<dbReference type="Pfam" id="PF14223">
    <property type="entry name" value="Retrotran_gag_2"/>
    <property type="match status" value="1"/>
</dbReference>
<dbReference type="Pfam" id="PF00098">
    <property type="entry name" value="zf-CCHC"/>
    <property type="match status" value="1"/>
</dbReference>
<dbReference type="AlphaFoldDB" id="A0A2U1LPB2"/>
<reference evidence="4 5" key="1">
    <citation type="journal article" date="2018" name="Mol. Plant">
        <title>The genome of Artemisia annua provides insight into the evolution of Asteraceae family and artemisinin biosynthesis.</title>
        <authorList>
            <person name="Shen Q."/>
            <person name="Zhang L."/>
            <person name="Liao Z."/>
            <person name="Wang S."/>
            <person name="Yan T."/>
            <person name="Shi P."/>
            <person name="Liu M."/>
            <person name="Fu X."/>
            <person name="Pan Q."/>
            <person name="Wang Y."/>
            <person name="Lv Z."/>
            <person name="Lu X."/>
            <person name="Zhang F."/>
            <person name="Jiang W."/>
            <person name="Ma Y."/>
            <person name="Chen M."/>
            <person name="Hao X."/>
            <person name="Li L."/>
            <person name="Tang Y."/>
            <person name="Lv G."/>
            <person name="Zhou Y."/>
            <person name="Sun X."/>
            <person name="Brodelius P.E."/>
            <person name="Rose J.K.C."/>
            <person name="Tang K."/>
        </authorList>
    </citation>
    <scope>NUCLEOTIDE SEQUENCE [LARGE SCALE GENOMIC DNA]</scope>
    <source>
        <strain evidence="5">cv. Huhao1</strain>
        <tissue evidence="4">Leaf</tissue>
    </source>
</reference>
<feature type="region of interest" description="Disordered" evidence="2">
    <location>
        <begin position="216"/>
        <end position="276"/>
    </location>
</feature>
<feature type="region of interest" description="Disordered" evidence="2">
    <location>
        <begin position="404"/>
        <end position="500"/>
    </location>
</feature>
<sequence>MSVSDKETVIHKEVGSSQFRCPMLKSTNYTVWAIHMKTILRANGLWEMIEPKGNTEPDEKNDMTATAYLFQGLPEDMILQVASCKSSKEIWDALKTRHVGVDRVQKARLQTLKTEFEMLKMKEEDTIDSFAARLNSIVTRASGLGSTFDQPTLVRKLLSSVPRRFVQIVATIEQFADLETITLDETIGRLKAYEERTNLMDEGLVNDQEKLLYTRHDKNSGRGRRFGNYGQGRFNSSQGKWKEDRKGSISCDDSRNKDEGYDRRNRNSRDQNHSRRDMREVECYNCHDFGHYARDCPQEKKAQEESNLVYEDEEPTLLMAITEEPEWTGSVIERDKVQGKEKSELESDMKKELESWKSDMLRDFEMKKQEFETELRNREIWFERQMREKEKSFAEKLDREFEKLKPERVQLEKEKKCKGSGEMSSSNVLSPDSKIARESGCKKRKQETVRDLPTKDGTLKSKEDGVQDKGGDIQRKYEGKDRATSQEDVDQDEKQVVGRKPKFRDIRLQKHEGVEGMDQAWKERLELHLMKTSEEDSIAVYNMGGVNVGP</sequence>